<dbReference type="EMBL" id="JBHTBH010000005">
    <property type="protein sequence ID" value="MFC7328368.1"/>
    <property type="molecule type" value="Genomic_DNA"/>
</dbReference>
<keyword evidence="4" id="KW-1185">Reference proteome</keyword>
<feature type="region of interest" description="Disordered" evidence="1">
    <location>
        <begin position="1"/>
        <end position="51"/>
    </location>
</feature>
<evidence type="ECO:0000256" key="1">
    <source>
        <dbReference type="SAM" id="MobiDB-lite"/>
    </source>
</evidence>
<feature type="region of interest" description="Disordered" evidence="1">
    <location>
        <begin position="283"/>
        <end position="342"/>
    </location>
</feature>
<proteinExistence type="predicted"/>
<feature type="compositionally biased region" description="Low complexity" evidence="1">
    <location>
        <begin position="295"/>
        <end position="313"/>
    </location>
</feature>
<feature type="transmembrane region" description="Helical" evidence="2">
    <location>
        <begin position="58"/>
        <end position="81"/>
    </location>
</feature>
<keyword evidence="2" id="KW-0812">Transmembrane</keyword>
<protein>
    <submittedName>
        <fullName evidence="3">Uncharacterized protein</fullName>
    </submittedName>
</protein>
<gene>
    <name evidence="3" type="ORF">ACFQRF_11495</name>
</gene>
<name>A0ABW2KEN6_9ACTN</name>
<keyword evidence="2" id="KW-1133">Transmembrane helix</keyword>
<comment type="caution">
    <text evidence="3">The sequence shown here is derived from an EMBL/GenBank/DDBJ whole genome shotgun (WGS) entry which is preliminary data.</text>
</comment>
<evidence type="ECO:0000256" key="2">
    <source>
        <dbReference type="SAM" id="Phobius"/>
    </source>
</evidence>
<feature type="compositionally biased region" description="Basic residues" evidence="1">
    <location>
        <begin position="32"/>
        <end position="43"/>
    </location>
</feature>
<organism evidence="3 4">
    <name type="scientific">Marinactinospora rubrisoli</name>
    <dbReference type="NCBI Taxonomy" id="2715399"/>
    <lineage>
        <taxon>Bacteria</taxon>
        <taxon>Bacillati</taxon>
        <taxon>Actinomycetota</taxon>
        <taxon>Actinomycetes</taxon>
        <taxon>Streptosporangiales</taxon>
        <taxon>Nocardiopsidaceae</taxon>
        <taxon>Marinactinospora</taxon>
    </lineage>
</organism>
<evidence type="ECO:0000313" key="4">
    <source>
        <dbReference type="Proteomes" id="UP001596540"/>
    </source>
</evidence>
<dbReference type="Proteomes" id="UP001596540">
    <property type="component" value="Unassembled WGS sequence"/>
</dbReference>
<keyword evidence="2" id="KW-0472">Membrane</keyword>
<accession>A0ABW2KEN6</accession>
<evidence type="ECO:0000313" key="3">
    <source>
        <dbReference type="EMBL" id="MFC7328368.1"/>
    </source>
</evidence>
<feature type="compositionally biased region" description="Gly residues" evidence="1">
    <location>
        <begin position="314"/>
        <end position="342"/>
    </location>
</feature>
<sequence>MSTTEPSAPGSPGRRRKPAGGDSIEGLAAPPPRRKGARRKSRRGGSDSGGKRGKLVPVLLGVLGTAVVVAVVVVLVIRFGFSGGTEQAAPNSYGVYTSRETTEVLADRETDPRPLAEQEVFERGNDEIDSQGMTFTLAASSLTDDCAQAVWGESVVQALADADCSQVARAGYTSEDHVGVAAILKLRDADAARAVAAALEPPDGEEEAANGFLLPPSEEEPFDRLGAGYSAAEATVNGHYLVVTWVQSLSSTSPEERENLSGPLIALGNFDFPLFRRLLEHDTATGTGTEGTTGTGTEVPGTGTQDGTAVDPGAGTGGTTGVDGGTGTGVDGTGTGTGVPTG</sequence>
<dbReference type="RefSeq" id="WP_379871031.1">
    <property type="nucleotide sequence ID" value="NZ_JBHTBH010000005.1"/>
</dbReference>
<reference evidence="4" key="1">
    <citation type="journal article" date="2019" name="Int. J. Syst. Evol. Microbiol.">
        <title>The Global Catalogue of Microorganisms (GCM) 10K type strain sequencing project: providing services to taxonomists for standard genome sequencing and annotation.</title>
        <authorList>
            <consortium name="The Broad Institute Genomics Platform"/>
            <consortium name="The Broad Institute Genome Sequencing Center for Infectious Disease"/>
            <person name="Wu L."/>
            <person name="Ma J."/>
        </authorList>
    </citation>
    <scope>NUCLEOTIDE SEQUENCE [LARGE SCALE GENOMIC DNA]</scope>
    <source>
        <strain evidence="4">CGMCC 4.7382</strain>
    </source>
</reference>